<accession>A0A6H1ZXZ5</accession>
<protein>
    <submittedName>
        <fullName evidence="1">Uncharacterized protein</fullName>
    </submittedName>
</protein>
<organism evidence="1">
    <name type="scientific">viral metagenome</name>
    <dbReference type="NCBI Taxonomy" id="1070528"/>
    <lineage>
        <taxon>unclassified sequences</taxon>
        <taxon>metagenomes</taxon>
        <taxon>organismal metagenomes</taxon>
    </lineage>
</organism>
<gene>
    <name evidence="1" type="ORF">TM448A03023_0010</name>
</gene>
<dbReference type="AlphaFoldDB" id="A0A6H1ZXZ5"/>
<proteinExistence type="predicted"/>
<name>A0A6H1ZXZ5_9ZZZZ</name>
<reference evidence="1" key="1">
    <citation type="submission" date="2020-03" db="EMBL/GenBank/DDBJ databases">
        <title>The deep terrestrial virosphere.</title>
        <authorList>
            <person name="Holmfeldt K."/>
            <person name="Nilsson E."/>
            <person name="Simone D."/>
            <person name="Lopez-Fernandez M."/>
            <person name="Wu X."/>
            <person name="de Brujin I."/>
            <person name="Lundin D."/>
            <person name="Andersson A."/>
            <person name="Bertilsson S."/>
            <person name="Dopson M."/>
        </authorList>
    </citation>
    <scope>NUCLEOTIDE SEQUENCE</scope>
    <source>
        <strain evidence="1">TM448A03023</strain>
    </source>
</reference>
<sequence>MWIEVSKEELQHIIVALQYDATSAPHLYPPLAEKLRELADRLTEALKKGRKP</sequence>
<evidence type="ECO:0000313" key="1">
    <source>
        <dbReference type="EMBL" id="QJA52806.1"/>
    </source>
</evidence>
<dbReference type="EMBL" id="MT144369">
    <property type="protein sequence ID" value="QJA52806.1"/>
    <property type="molecule type" value="Genomic_DNA"/>
</dbReference>